<proteinExistence type="predicted"/>
<dbReference type="InterPro" id="IPR058776">
    <property type="entry name" value="KhtT-like_N"/>
</dbReference>
<dbReference type="PIRSF" id="PIRSF005028">
    <property type="entry name" value="KhtT"/>
    <property type="match status" value="1"/>
</dbReference>
<dbReference type="EMBL" id="OBEN01000005">
    <property type="protein sequence ID" value="SNZ14343.1"/>
    <property type="molecule type" value="Genomic_DNA"/>
</dbReference>
<dbReference type="Pfam" id="PF02080">
    <property type="entry name" value="TrkA_C"/>
    <property type="match status" value="1"/>
</dbReference>
<dbReference type="Pfam" id="PF25991">
    <property type="entry name" value="KhtT_N"/>
    <property type="match status" value="1"/>
</dbReference>
<dbReference type="SUPFAM" id="SSF116726">
    <property type="entry name" value="TrkA C-terminal domain-like"/>
    <property type="match status" value="1"/>
</dbReference>
<dbReference type="Proteomes" id="UP000218627">
    <property type="component" value="Unassembled WGS sequence"/>
</dbReference>
<accession>A0A285NZI1</accession>
<dbReference type="RefSeq" id="WP_096602078.1">
    <property type="nucleotide sequence ID" value="NZ_OBEN01000005.1"/>
</dbReference>
<dbReference type="AlphaFoldDB" id="A0A285NZI1"/>
<dbReference type="PANTHER" id="PTHR30445:SF8">
    <property type="entry name" value="K(+)_H(+) ANTIPORTER SUBUNIT KHTT"/>
    <property type="match status" value="1"/>
</dbReference>
<keyword evidence="3" id="KW-1185">Reference proteome</keyword>
<dbReference type="PANTHER" id="PTHR30445">
    <property type="entry name" value="K(+)_H(+) ANTIPORTER SUBUNIT KHTT"/>
    <property type="match status" value="1"/>
</dbReference>
<dbReference type="InterPro" id="IPR050144">
    <property type="entry name" value="AAE_transporter"/>
</dbReference>
<organism evidence="2 3">
    <name type="scientific">Hydrogenobacter hydrogenophilus</name>
    <dbReference type="NCBI Taxonomy" id="35835"/>
    <lineage>
        <taxon>Bacteria</taxon>
        <taxon>Pseudomonadati</taxon>
        <taxon>Aquificota</taxon>
        <taxon>Aquificia</taxon>
        <taxon>Aquificales</taxon>
        <taxon>Aquificaceae</taxon>
        <taxon>Hydrogenobacter</taxon>
    </lineage>
</organism>
<gene>
    <name evidence="2" type="ORF">SAMN06265353_1043</name>
</gene>
<dbReference type="PROSITE" id="PS51202">
    <property type="entry name" value="RCK_C"/>
    <property type="match status" value="1"/>
</dbReference>
<evidence type="ECO:0000313" key="3">
    <source>
        <dbReference type="Proteomes" id="UP000218627"/>
    </source>
</evidence>
<sequence length="161" mass="18125">MKVRETDLPGIGKKYAVTLTEGRDLVIIIYNTGKREIYLMQDEEPLCSFELTDEEAKELGFLMAGVLYQPVKVEKMELILKEVLIEWVKVEQGSNFVGKTIAELQIRKLTGTSVIAIDRGGKIIPSPDPYKEKIEVGDILIVVGTRQQIKHLMEICGRCST</sequence>
<dbReference type="Gene3D" id="3.30.70.1450">
    <property type="entry name" value="Regulator of K+ conductance, C-terminal domain"/>
    <property type="match status" value="1"/>
</dbReference>
<dbReference type="InterPro" id="IPR026278">
    <property type="entry name" value="KhtT"/>
</dbReference>
<feature type="domain" description="RCK C-terminal" evidence="1">
    <location>
        <begin position="73"/>
        <end position="158"/>
    </location>
</feature>
<evidence type="ECO:0000259" key="1">
    <source>
        <dbReference type="PROSITE" id="PS51202"/>
    </source>
</evidence>
<dbReference type="InterPro" id="IPR006037">
    <property type="entry name" value="RCK_C"/>
</dbReference>
<dbReference type="GO" id="GO:0008324">
    <property type="term" value="F:monoatomic cation transmembrane transporter activity"/>
    <property type="evidence" value="ECO:0007669"/>
    <property type="project" value="InterPro"/>
</dbReference>
<dbReference type="GO" id="GO:0006813">
    <property type="term" value="P:potassium ion transport"/>
    <property type="evidence" value="ECO:0007669"/>
    <property type="project" value="InterPro"/>
</dbReference>
<dbReference type="OrthoDB" id="67547at2"/>
<reference evidence="3" key="1">
    <citation type="submission" date="2017-09" db="EMBL/GenBank/DDBJ databases">
        <authorList>
            <person name="Varghese N."/>
            <person name="Submissions S."/>
        </authorList>
    </citation>
    <scope>NUCLEOTIDE SEQUENCE [LARGE SCALE GENOMIC DNA]</scope>
    <source>
        <strain evidence="3">DSM 2913</strain>
    </source>
</reference>
<dbReference type="InterPro" id="IPR036721">
    <property type="entry name" value="RCK_C_sf"/>
</dbReference>
<name>A0A285NZI1_9AQUI</name>
<evidence type="ECO:0000313" key="2">
    <source>
        <dbReference type="EMBL" id="SNZ14343.1"/>
    </source>
</evidence>
<protein>
    <submittedName>
        <fullName evidence="2">Potassium/proton antiporter regulatory subunit, CPA2 family</fullName>
    </submittedName>
</protein>